<reference evidence="1" key="1">
    <citation type="submission" date="2022-11" db="EMBL/GenBank/DDBJ databases">
        <authorList>
            <person name="Hyden B.L."/>
            <person name="Feng K."/>
            <person name="Yates T."/>
            <person name="Jawdy S."/>
            <person name="Smart L.B."/>
            <person name="Muchero W."/>
        </authorList>
    </citation>
    <scope>NUCLEOTIDE SEQUENCE</scope>
    <source>
        <tissue evidence="1">Shoot tip</tissue>
    </source>
</reference>
<accession>A0A9Q0SSQ8</accession>
<keyword evidence="2" id="KW-1185">Reference proteome</keyword>
<name>A0A9Q0SSQ8_9ROSI</name>
<dbReference type="EMBL" id="JAPFFM010000019">
    <property type="protein sequence ID" value="KAJ6688005.1"/>
    <property type="molecule type" value="Genomic_DNA"/>
</dbReference>
<protein>
    <submittedName>
        <fullName evidence="1">Uncharacterized protein</fullName>
    </submittedName>
</protein>
<evidence type="ECO:0000313" key="2">
    <source>
        <dbReference type="Proteomes" id="UP001151752"/>
    </source>
</evidence>
<comment type="caution">
    <text evidence="1">The sequence shown here is derived from an EMBL/GenBank/DDBJ whole genome shotgun (WGS) entry which is preliminary data.</text>
</comment>
<organism evidence="1 2">
    <name type="scientific">Salix koriyanagi</name>
    <dbReference type="NCBI Taxonomy" id="2511006"/>
    <lineage>
        <taxon>Eukaryota</taxon>
        <taxon>Viridiplantae</taxon>
        <taxon>Streptophyta</taxon>
        <taxon>Embryophyta</taxon>
        <taxon>Tracheophyta</taxon>
        <taxon>Spermatophyta</taxon>
        <taxon>Magnoliopsida</taxon>
        <taxon>eudicotyledons</taxon>
        <taxon>Gunneridae</taxon>
        <taxon>Pentapetalae</taxon>
        <taxon>rosids</taxon>
        <taxon>fabids</taxon>
        <taxon>Malpighiales</taxon>
        <taxon>Salicaceae</taxon>
        <taxon>Saliceae</taxon>
        <taxon>Salix</taxon>
    </lineage>
</organism>
<dbReference type="AlphaFoldDB" id="A0A9Q0SSQ8"/>
<dbReference type="Proteomes" id="UP001151752">
    <property type="component" value="Chromosome 15W"/>
</dbReference>
<reference evidence="1" key="2">
    <citation type="journal article" date="2023" name="Int. J. Mol. Sci.">
        <title>De Novo Assembly and Annotation of 11 Diverse Shrub Willow (Salix) Genomes Reveals Novel Gene Organization in Sex-Linked Regions.</title>
        <authorList>
            <person name="Hyden B."/>
            <person name="Feng K."/>
            <person name="Yates T.B."/>
            <person name="Jawdy S."/>
            <person name="Cereghino C."/>
            <person name="Smart L.B."/>
            <person name="Muchero W."/>
        </authorList>
    </citation>
    <scope>NUCLEOTIDE SEQUENCE</scope>
    <source>
        <tissue evidence="1">Shoot tip</tissue>
    </source>
</reference>
<evidence type="ECO:0000313" key="1">
    <source>
        <dbReference type="EMBL" id="KAJ6688005.1"/>
    </source>
</evidence>
<proteinExistence type="predicted"/>
<sequence>MSRISKNIFSRLGSFMMKQVKQQISSPLRYSVCHVPSFLGASDVSANATNPSDVQDEISFNLTSSHQIDPVKAYLNTPILEKM</sequence>
<gene>
    <name evidence="1" type="ORF">OIU74_016665</name>
</gene>
<feature type="non-terminal residue" evidence="1">
    <location>
        <position position="83"/>
    </location>
</feature>